<evidence type="ECO:0000256" key="2">
    <source>
        <dbReference type="ARBA" id="ARBA00022840"/>
    </source>
</evidence>
<dbReference type="GO" id="GO:0051782">
    <property type="term" value="P:negative regulation of cell division"/>
    <property type="evidence" value="ECO:0007669"/>
    <property type="project" value="TreeGrafter"/>
</dbReference>
<evidence type="ECO:0000313" key="4">
    <source>
        <dbReference type="Proteomes" id="UP000236752"/>
    </source>
</evidence>
<dbReference type="SUPFAM" id="SSF52172">
    <property type="entry name" value="CheY-like"/>
    <property type="match status" value="1"/>
</dbReference>
<organism evidence="3 4">
    <name type="scientific">Thalassococcus halodurans</name>
    <dbReference type="NCBI Taxonomy" id="373675"/>
    <lineage>
        <taxon>Bacteria</taxon>
        <taxon>Pseudomonadati</taxon>
        <taxon>Pseudomonadota</taxon>
        <taxon>Alphaproteobacteria</taxon>
        <taxon>Rhodobacterales</taxon>
        <taxon>Roseobacteraceae</taxon>
        <taxon>Thalassococcus</taxon>
    </lineage>
</organism>
<dbReference type="OrthoDB" id="8281972at2"/>
<dbReference type="GO" id="GO:0016887">
    <property type="term" value="F:ATP hydrolysis activity"/>
    <property type="evidence" value="ECO:0007669"/>
    <property type="project" value="TreeGrafter"/>
</dbReference>
<dbReference type="RefSeq" id="WP_103911836.1">
    <property type="nucleotide sequence ID" value="NZ_FNUZ01000008.1"/>
</dbReference>
<accession>A0A1H6BQ62</accession>
<dbReference type="SUPFAM" id="SSF52540">
    <property type="entry name" value="P-loop containing nucleoside triphosphate hydrolases"/>
    <property type="match status" value="1"/>
</dbReference>
<dbReference type="AlphaFoldDB" id="A0A1H6BQ62"/>
<protein>
    <submittedName>
        <fullName evidence="3">Pilus assembly protein CpaE</fullName>
    </submittedName>
</protein>
<proteinExistence type="predicted"/>
<dbReference type="GO" id="GO:0005524">
    <property type="term" value="F:ATP binding"/>
    <property type="evidence" value="ECO:0007669"/>
    <property type="project" value="UniProtKB-KW"/>
</dbReference>
<gene>
    <name evidence="3" type="ORF">SAMN04488045_3680</name>
</gene>
<dbReference type="PANTHER" id="PTHR43384:SF6">
    <property type="entry name" value="SEPTUM SITE-DETERMINING PROTEIN MIND HOMOLOG, CHLOROPLASTIC"/>
    <property type="match status" value="1"/>
</dbReference>
<dbReference type="Gene3D" id="3.40.50.2300">
    <property type="match status" value="1"/>
</dbReference>
<keyword evidence="1" id="KW-0547">Nucleotide-binding</keyword>
<dbReference type="Proteomes" id="UP000236752">
    <property type="component" value="Unassembled WGS sequence"/>
</dbReference>
<dbReference type="GO" id="GO:0009898">
    <property type="term" value="C:cytoplasmic side of plasma membrane"/>
    <property type="evidence" value="ECO:0007669"/>
    <property type="project" value="TreeGrafter"/>
</dbReference>
<evidence type="ECO:0000313" key="3">
    <source>
        <dbReference type="EMBL" id="SEG62557.1"/>
    </source>
</evidence>
<dbReference type="EMBL" id="FNUZ01000008">
    <property type="protein sequence ID" value="SEG62557.1"/>
    <property type="molecule type" value="Genomic_DNA"/>
</dbReference>
<evidence type="ECO:0000256" key="1">
    <source>
        <dbReference type="ARBA" id="ARBA00022741"/>
    </source>
</evidence>
<dbReference type="GO" id="GO:0005829">
    <property type="term" value="C:cytosol"/>
    <property type="evidence" value="ECO:0007669"/>
    <property type="project" value="TreeGrafter"/>
</dbReference>
<dbReference type="PANTHER" id="PTHR43384">
    <property type="entry name" value="SEPTUM SITE-DETERMINING PROTEIN MIND HOMOLOG, CHLOROPLASTIC-RELATED"/>
    <property type="match status" value="1"/>
</dbReference>
<dbReference type="InterPro" id="IPR027417">
    <property type="entry name" value="P-loop_NTPase"/>
</dbReference>
<name>A0A1H6BQ62_9RHOB</name>
<reference evidence="3 4" key="1">
    <citation type="submission" date="2016-10" db="EMBL/GenBank/DDBJ databases">
        <authorList>
            <person name="de Groot N.N."/>
        </authorList>
    </citation>
    <scope>NUCLEOTIDE SEQUENCE [LARGE SCALE GENOMIC DNA]</scope>
    <source>
        <strain evidence="3 4">DSM 26915</strain>
    </source>
</reference>
<keyword evidence="2" id="KW-0067">ATP-binding</keyword>
<dbReference type="Gene3D" id="3.40.50.300">
    <property type="entry name" value="P-loop containing nucleotide triphosphate hydrolases"/>
    <property type="match status" value="1"/>
</dbReference>
<keyword evidence="4" id="KW-1185">Reference proteome</keyword>
<dbReference type="InterPro" id="IPR050625">
    <property type="entry name" value="ParA/MinD_ATPase"/>
</dbReference>
<dbReference type="InterPro" id="IPR011006">
    <property type="entry name" value="CheY-like_superfamily"/>
</dbReference>
<sequence length="381" mass="42408">MNSGALTRVTLILGKSLNNSEAATILEDERRFLVTTLRVEDVARSMDVPMTDVVIAEIEDMTEEELQIFSEVRAIAPDIPLILLSNALDHDAMQKLLRYHVQDWLLKPVDKPKLLTSLRSSVRTNRNSHNTVNAIISCVGGAGATTVAINMADIASRKLAKKDPNIALVDLDFSIGNCGYVLNMVSSLNLGSVKNAHRRIDSEFISVIQQKHDAGFYLYSFKRPDVNTEMNGQELILRLLDAISLEHSLLFLDIPYYATEWRDDVLAGVNSCTLVSEVNLPAIKHTLDLLEHIRSIRGDDFPVHVLFNKHANQLFGQRISKSKIEELLGDTPFTFLPVDSSTIGEAMDRGVLASEISTRSAFLKKLTAYMESMNLLGTKKK</sequence>